<dbReference type="RefSeq" id="WP_135282723.1">
    <property type="nucleotide sequence ID" value="NZ_SRIO01000022.1"/>
</dbReference>
<sequence>MTPEQLYKDACEAKEKGAHVGMSLVFQRGQKRPPGFPRGELLCETELGNVYSFDPDKVISWLKKHNLIAT</sequence>
<dbReference type="Proteomes" id="UP000297890">
    <property type="component" value="Unassembled WGS sequence"/>
</dbReference>
<comment type="caution">
    <text evidence="1">The sequence shown here is derived from an EMBL/GenBank/DDBJ whole genome shotgun (WGS) entry which is preliminary data.</text>
</comment>
<keyword evidence="2" id="KW-1185">Reference proteome</keyword>
<gene>
    <name evidence="1" type="ORF">E4680_12340</name>
</gene>
<dbReference type="AlphaFoldDB" id="A0A4Z0F669"/>
<accession>A0A4Z0F669</accession>
<dbReference type="EMBL" id="SRIO01000022">
    <property type="protein sequence ID" value="TFZ81462.1"/>
    <property type="molecule type" value="Genomic_DNA"/>
</dbReference>
<organism evidence="1 2">
    <name type="scientific">Candidatus Macondimonas diazotrophica</name>
    <dbReference type="NCBI Taxonomy" id="2305248"/>
    <lineage>
        <taxon>Bacteria</taxon>
        <taxon>Pseudomonadati</taxon>
        <taxon>Pseudomonadota</taxon>
        <taxon>Gammaproteobacteria</taxon>
        <taxon>Chromatiales</taxon>
        <taxon>Ectothiorhodospiraceae</taxon>
        <taxon>Candidatus Macondimonas</taxon>
    </lineage>
</organism>
<evidence type="ECO:0000313" key="2">
    <source>
        <dbReference type="Proteomes" id="UP000297890"/>
    </source>
</evidence>
<name>A0A4Z0F669_9GAMM</name>
<protein>
    <submittedName>
        <fullName evidence="1">Uncharacterized protein</fullName>
    </submittedName>
</protein>
<reference evidence="1 2" key="1">
    <citation type="journal article" date="2019" name="ISME J.">
        <title>Candidatus Macondimonas diazotrophica, a novel gammaproteobacterial genus dominating crude-oil-contaminated coastal sediments.</title>
        <authorList>
            <person name="Karthikeyan S."/>
            <person name="Konstantinidis K."/>
        </authorList>
    </citation>
    <scope>NUCLEOTIDE SEQUENCE [LARGE SCALE GENOMIC DNA]</scope>
    <source>
        <strain evidence="1 2">KTK01</strain>
    </source>
</reference>
<proteinExistence type="predicted"/>
<evidence type="ECO:0000313" key="1">
    <source>
        <dbReference type="EMBL" id="TFZ81462.1"/>
    </source>
</evidence>